<accession>A0ABR7HLE8</accession>
<evidence type="ECO:0000313" key="1">
    <source>
        <dbReference type="EMBL" id="MBC5728295.1"/>
    </source>
</evidence>
<comment type="caution">
    <text evidence="1">The sequence shown here is derived from an EMBL/GenBank/DDBJ whole genome shotgun (WGS) entry which is preliminary data.</text>
</comment>
<keyword evidence="2" id="KW-1185">Reference proteome</keyword>
<gene>
    <name evidence="1" type="ORF">H8R91_07155</name>
</gene>
<evidence type="ECO:0008006" key="3">
    <source>
        <dbReference type="Google" id="ProtNLM"/>
    </source>
</evidence>
<protein>
    <recommendedName>
        <fullName evidence="3">Phage tail assembly protein</fullName>
    </recommendedName>
</protein>
<evidence type="ECO:0000313" key="2">
    <source>
        <dbReference type="Proteomes" id="UP000636755"/>
    </source>
</evidence>
<dbReference type="Proteomes" id="UP000636755">
    <property type="component" value="Unassembled WGS sequence"/>
</dbReference>
<proteinExistence type="predicted"/>
<dbReference type="RefSeq" id="WP_186935452.1">
    <property type="nucleotide sequence ID" value="NZ_JACOPS010000003.1"/>
</dbReference>
<sequence length="105" mass="11641">MSKIIDITNKLNFDEKPKLVIKGTEIEVNNDAISFIKTVALFDSEDGVKTSDILSALELLFDEENREKIAKLHLSFADLSTLIRTATELIADEDSEGEIQTPATT</sequence>
<organism evidence="1 2">
    <name type="scientific">Ruminococcus intestinalis</name>
    <dbReference type="NCBI Taxonomy" id="2763066"/>
    <lineage>
        <taxon>Bacteria</taxon>
        <taxon>Bacillati</taxon>
        <taxon>Bacillota</taxon>
        <taxon>Clostridia</taxon>
        <taxon>Eubacteriales</taxon>
        <taxon>Oscillospiraceae</taxon>
        <taxon>Ruminococcus</taxon>
    </lineage>
</organism>
<reference evidence="1 2" key="1">
    <citation type="submission" date="2020-08" db="EMBL/GenBank/DDBJ databases">
        <title>Genome public.</title>
        <authorList>
            <person name="Liu C."/>
            <person name="Sun Q."/>
        </authorList>
    </citation>
    <scope>NUCLEOTIDE SEQUENCE [LARGE SCALE GENOMIC DNA]</scope>
    <source>
        <strain evidence="1 2">NSJ-71</strain>
    </source>
</reference>
<dbReference type="EMBL" id="JACOPS010000003">
    <property type="protein sequence ID" value="MBC5728295.1"/>
    <property type="molecule type" value="Genomic_DNA"/>
</dbReference>
<name>A0ABR7HLE8_9FIRM</name>